<protein>
    <recommendedName>
        <fullName evidence="4">Lipoprotein</fullName>
    </recommendedName>
</protein>
<name>A0A5C8EE37_BRAPL</name>
<proteinExistence type="predicted"/>
<keyword evidence="1" id="KW-0732">Signal</keyword>
<gene>
    <name evidence="2" type="ORF">EPJ72_12470</name>
</gene>
<evidence type="ECO:0000313" key="2">
    <source>
        <dbReference type="EMBL" id="TXJ35261.1"/>
    </source>
</evidence>
<organism evidence="2 3">
    <name type="scientific">Brachyspira pilosicoli</name>
    <name type="common">Serpulina pilosicoli</name>
    <dbReference type="NCBI Taxonomy" id="52584"/>
    <lineage>
        <taxon>Bacteria</taxon>
        <taxon>Pseudomonadati</taxon>
        <taxon>Spirochaetota</taxon>
        <taxon>Spirochaetia</taxon>
        <taxon>Brachyspirales</taxon>
        <taxon>Brachyspiraceae</taxon>
        <taxon>Brachyspira</taxon>
    </lineage>
</organism>
<dbReference type="AlphaFoldDB" id="A0A5C8EE37"/>
<dbReference type="EMBL" id="SAXY01000077">
    <property type="protein sequence ID" value="TXJ35261.1"/>
    <property type="molecule type" value="Genomic_DNA"/>
</dbReference>
<feature type="chain" id="PRO_5022676595" description="Lipoprotein" evidence="1">
    <location>
        <begin position="20"/>
        <end position="156"/>
    </location>
</feature>
<sequence>MNKKILLIITIVSSFLAISCGDKNTDPTITPLTKEEVAKFQGTWGSDNLSKVSGDAVATEVMTASFTINADGSIKDNDTQQTITLDKINKVSDNVFQFTSKGAGGRTIITLKHKVDFTDNNAPKDTLVWTREVFTTAENPAKSYSATYEGTLAKAQ</sequence>
<dbReference type="OrthoDB" id="309779at2"/>
<reference evidence="2 3" key="1">
    <citation type="journal article" date="1992" name="Lakartidningen">
        <title>[Penicillin V and not amoxicillin is the first choice preparation in acute otitis].</title>
        <authorList>
            <person name="Kamme C."/>
            <person name="Lundgren K."/>
            <person name="Prellner K."/>
        </authorList>
    </citation>
    <scope>NUCLEOTIDE SEQUENCE [LARGE SCALE GENOMIC DNA]</scope>
    <source>
        <strain evidence="2 3">PC5538III-hc</strain>
    </source>
</reference>
<evidence type="ECO:0000256" key="1">
    <source>
        <dbReference type="SAM" id="SignalP"/>
    </source>
</evidence>
<evidence type="ECO:0000313" key="3">
    <source>
        <dbReference type="Proteomes" id="UP000323176"/>
    </source>
</evidence>
<dbReference type="PROSITE" id="PS51257">
    <property type="entry name" value="PROKAR_LIPOPROTEIN"/>
    <property type="match status" value="1"/>
</dbReference>
<accession>A0A5C8EE37</accession>
<feature type="signal peptide" evidence="1">
    <location>
        <begin position="1"/>
        <end position="19"/>
    </location>
</feature>
<evidence type="ECO:0008006" key="4">
    <source>
        <dbReference type="Google" id="ProtNLM"/>
    </source>
</evidence>
<comment type="caution">
    <text evidence="2">The sequence shown here is derived from an EMBL/GenBank/DDBJ whole genome shotgun (WGS) entry which is preliminary data.</text>
</comment>
<dbReference type="Proteomes" id="UP000323176">
    <property type="component" value="Unassembled WGS sequence"/>
</dbReference>